<keyword evidence="16" id="KW-1185">Reference proteome</keyword>
<dbReference type="Gene3D" id="3.90.226.10">
    <property type="entry name" value="2-enoyl-CoA Hydratase, Chain A, domain 1"/>
    <property type="match status" value="1"/>
</dbReference>
<evidence type="ECO:0000313" key="16">
    <source>
        <dbReference type="Proteomes" id="UP000185812"/>
    </source>
</evidence>
<feature type="binding site" evidence="13">
    <location>
        <position position="48"/>
    </location>
    <ligand>
        <name>Zn(2+)</name>
        <dbReference type="ChEBI" id="CHEBI:29105"/>
    </ligand>
</feature>
<evidence type="ECO:0000256" key="4">
    <source>
        <dbReference type="ARBA" id="ARBA00022723"/>
    </source>
</evidence>
<evidence type="ECO:0000259" key="14">
    <source>
        <dbReference type="PROSITE" id="PS50980"/>
    </source>
</evidence>
<evidence type="ECO:0000256" key="5">
    <source>
        <dbReference type="ARBA" id="ARBA00022741"/>
    </source>
</evidence>
<keyword evidence="11 13" id="KW-0275">Fatty acid biosynthesis</keyword>
<dbReference type="STRING" id="633813.SAMN04488087_0597"/>
<feature type="binding site" evidence="13">
    <location>
        <position position="29"/>
    </location>
    <ligand>
        <name>Zn(2+)</name>
        <dbReference type="ChEBI" id="CHEBI:29105"/>
    </ligand>
</feature>
<feature type="binding site" evidence="13">
    <location>
        <position position="51"/>
    </location>
    <ligand>
        <name>Zn(2+)</name>
        <dbReference type="ChEBI" id="CHEBI:29105"/>
    </ligand>
</feature>
<evidence type="ECO:0000256" key="12">
    <source>
        <dbReference type="ARBA" id="ARBA00025280"/>
    </source>
</evidence>
<dbReference type="HAMAP" id="MF_01395">
    <property type="entry name" value="AcetylCoA_CT_beta"/>
    <property type="match status" value="1"/>
</dbReference>
<proteinExistence type="inferred from homology"/>
<evidence type="ECO:0000256" key="7">
    <source>
        <dbReference type="ARBA" id="ARBA00022832"/>
    </source>
</evidence>
<name>A0A1M6QFM8_9BACT</name>
<comment type="pathway">
    <text evidence="13">Lipid metabolism; malonyl-CoA biosynthesis; malonyl-CoA from acetyl-CoA: step 1/1.</text>
</comment>
<comment type="catalytic activity">
    <reaction evidence="13">
        <text>N(6)-carboxybiotinyl-L-lysyl-[protein] + acetyl-CoA = N(6)-biotinyl-L-lysyl-[protein] + malonyl-CoA</text>
        <dbReference type="Rhea" id="RHEA:54728"/>
        <dbReference type="Rhea" id="RHEA-COMP:10505"/>
        <dbReference type="Rhea" id="RHEA-COMP:10506"/>
        <dbReference type="ChEBI" id="CHEBI:57288"/>
        <dbReference type="ChEBI" id="CHEBI:57384"/>
        <dbReference type="ChEBI" id="CHEBI:83144"/>
        <dbReference type="ChEBI" id="CHEBI:83145"/>
        <dbReference type="EC" id="2.1.3.15"/>
    </reaction>
</comment>
<sequence length="293" mass="32548">MAWFKRKTQGILTSRDQQMDVPEGQWEKCPQCAHILHRRELTEHARVCPKCGHHFPMTSLEYFQLIFDEGRFTLHDQHLTSDDPLEFVDRKPYPARVEEAHRKTGLNEAAQRATGTIGGHPLSAAALDFRFIGGSMGSVVGEIVARAIQTAYAERIPLLIISQSGGARMMEGILSLMQMAKTAALLTRLDEVRMPYISLMTNPTTGGVTASFAMLGDINLAEPGALIGFAGPRVIRQAVGQDLPPGFQSAEFLREHGFLDDIVDRRQLRRYLIHLLDLLLESHSPLPTPPSTS</sequence>
<keyword evidence="7 13" id="KW-0276">Fatty acid metabolism</keyword>
<evidence type="ECO:0000256" key="9">
    <source>
        <dbReference type="ARBA" id="ARBA00022840"/>
    </source>
</evidence>
<dbReference type="EMBL" id="FRAU01000001">
    <property type="protein sequence ID" value="SHK18867.1"/>
    <property type="molecule type" value="Genomic_DNA"/>
</dbReference>
<keyword evidence="10 13" id="KW-0443">Lipid metabolism</keyword>
<evidence type="ECO:0000256" key="3">
    <source>
        <dbReference type="ARBA" id="ARBA00022679"/>
    </source>
</evidence>
<dbReference type="GO" id="GO:2001295">
    <property type="term" value="P:malonyl-CoA biosynthetic process"/>
    <property type="evidence" value="ECO:0007669"/>
    <property type="project" value="UniProtKB-UniRule"/>
</dbReference>
<feature type="domain" description="CoA carboxyltransferase N-terminal" evidence="14">
    <location>
        <begin position="25"/>
        <end position="293"/>
    </location>
</feature>
<comment type="cofactor">
    <cofactor evidence="13">
        <name>Zn(2+)</name>
        <dbReference type="ChEBI" id="CHEBI:29105"/>
    </cofactor>
    <text evidence="13">Binds 1 zinc ion per subunit.</text>
</comment>
<dbReference type="GO" id="GO:0009317">
    <property type="term" value="C:acetyl-CoA carboxylase complex"/>
    <property type="evidence" value="ECO:0007669"/>
    <property type="project" value="InterPro"/>
</dbReference>
<keyword evidence="4 13" id="KW-0479">Metal-binding</keyword>
<dbReference type="EC" id="2.1.3.15" evidence="13"/>
<keyword evidence="5 13" id="KW-0547">Nucleotide-binding</keyword>
<dbReference type="PANTHER" id="PTHR42995">
    <property type="entry name" value="ACETYL-COENZYME A CARBOXYLASE CARBOXYL TRANSFERASE SUBUNIT BETA, CHLOROPLASTIC"/>
    <property type="match status" value="1"/>
</dbReference>
<dbReference type="Pfam" id="PF01039">
    <property type="entry name" value="Carboxyl_trans"/>
    <property type="match status" value="1"/>
</dbReference>
<comment type="subunit">
    <text evidence="13">Acetyl-CoA carboxylase is a heterohexamer composed of biotin carboxyl carrier protein (AccB), biotin carboxylase (AccC) and two subunits each of ACCase subunit alpha (AccA) and ACCase subunit beta (AccD).</text>
</comment>
<evidence type="ECO:0000256" key="1">
    <source>
        <dbReference type="ARBA" id="ARBA00004496"/>
    </source>
</evidence>
<dbReference type="InterPro" id="IPR034733">
    <property type="entry name" value="AcCoA_carboxyl_beta"/>
</dbReference>
<dbReference type="GO" id="GO:0008270">
    <property type="term" value="F:zinc ion binding"/>
    <property type="evidence" value="ECO:0007669"/>
    <property type="project" value="UniProtKB-UniRule"/>
</dbReference>
<gene>
    <name evidence="13" type="primary">accD</name>
    <name evidence="15" type="ORF">SAMN04488087_0597</name>
</gene>
<evidence type="ECO:0000256" key="10">
    <source>
        <dbReference type="ARBA" id="ARBA00023098"/>
    </source>
</evidence>
<dbReference type="InterPro" id="IPR011762">
    <property type="entry name" value="COA_CT_N"/>
</dbReference>
<dbReference type="Pfam" id="PF17848">
    <property type="entry name" value="Zn_ribbon_ACC"/>
    <property type="match status" value="1"/>
</dbReference>
<protein>
    <recommendedName>
        <fullName evidence="13">Acetyl-coenzyme A carboxylase carboxyl transferase subunit beta</fullName>
        <shortName evidence="13">ACCase subunit beta</shortName>
        <shortName evidence="13">Acetyl-CoA carboxylase carboxyltransferase subunit beta</shortName>
        <ecNumber evidence="13">2.1.3.15</ecNumber>
    </recommendedName>
</protein>
<dbReference type="GO" id="GO:0003989">
    <property type="term" value="F:acetyl-CoA carboxylase activity"/>
    <property type="evidence" value="ECO:0007669"/>
    <property type="project" value="InterPro"/>
</dbReference>
<dbReference type="GO" id="GO:0006633">
    <property type="term" value="P:fatty acid biosynthetic process"/>
    <property type="evidence" value="ECO:0007669"/>
    <property type="project" value="UniProtKB-KW"/>
</dbReference>
<comment type="similarity">
    <text evidence="13">Belongs to the AccD/PCCB family.</text>
</comment>
<dbReference type="InterPro" id="IPR029045">
    <property type="entry name" value="ClpP/crotonase-like_dom_sf"/>
</dbReference>
<dbReference type="OrthoDB" id="9772975at2"/>
<keyword evidence="3 13" id="KW-0808">Transferase</keyword>
<dbReference type="SUPFAM" id="SSF52096">
    <property type="entry name" value="ClpP/crotonase"/>
    <property type="match status" value="1"/>
</dbReference>
<keyword evidence="8 13" id="KW-0862">Zinc</keyword>
<keyword evidence="2 13" id="KW-0444">Lipid biosynthesis</keyword>
<dbReference type="GO" id="GO:0016743">
    <property type="term" value="F:carboxyl- or carbamoyltransferase activity"/>
    <property type="evidence" value="ECO:0007669"/>
    <property type="project" value="UniProtKB-UniRule"/>
</dbReference>
<dbReference type="RefSeq" id="WP_072714442.1">
    <property type="nucleotide sequence ID" value="NZ_FRAU01000001.1"/>
</dbReference>
<comment type="function">
    <text evidence="12 13">Component of the acetyl coenzyme A carboxylase (ACC) complex. Biotin carboxylase (BC) catalyzes the carboxylation of biotin on its carrier protein (BCCP) and then the CO(2) group is transferred by the transcarboxylase to acetyl-CoA to form malonyl-CoA.</text>
</comment>
<dbReference type="PRINTS" id="PR01070">
    <property type="entry name" value="ACCCTRFRASEB"/>
</dbReference>
<dbReference type="AlphaFoldDB" id="A0A1M6QFM8"/>
<accession>A0A1M6QFM8</accession>
<dbReference type="NCBIfam" id="TIGR00515">
    <property type="entry name" value="accD"/>
    <property type="match status" value="1"/>
</dbReference>
<reference evidence="16" key="1">
    <citation type="submission" date="2016-11" db="EMBL/GenBank/DDBJ databases">
        <authorList>
            <person name="Varghese N."/>
            <person name="Submissions S."/>
        </authorList>
    </citation>
    <scope>NUCLEOTIDE SEQUENCE [LARGE SCALE GENOMIC DNA]</scope>
    <source>
        <strain evidence="16">DSM 22212</strain>
    </source>
</reference>
<evidence type="ECO:0000256" key="2">
    <source>
        <dbReference type="ARBA" id="ARBA00022516"/>
    </source>
</evidence>
<dbReference type="PANTHER" id="PTHR42995:SF5">
    <property type="entry name" value="ACETYL-COENZYME A CARBOXYLASE CARBOXYL TRANSFERASE SUBUNIT BETA, CHLOROPLASTIC"/>
    <property type="match status" value="1"/>
</dbReference>
<evidence type="ECO:0000256" key="11">
    <source>
        <dbReference type="ARBA" id="ARBA00023160"/>
    </source>
</evidence>
<dbReference type="GO" id="GO:0005524">
    <property type="term" value="F:ATP binding"/>
    <property type="evidence" value="ECO:0007669"/>
    <property type="project" value="UniProtKB-KW"/>
</dbReference>
<dbReference type="InterPro" id="IPR041010">
    <property type="entry name" value="Znf-ACC"/>
</dbReference>
<organism evidence="15 16">
    <name type="scientific">Rhodothermus profundi</name>
    <dbReference type="NCBI Taxonomy" id="633813"/>
    <lineage>
        <taxon>Bacteria</taxon>
        <taxon>Pseudomonadati</taxon>
        <taxon>Rhodothermota</taxon>
        <taxon>Rhodothermia</taxon>
        <taxon>Rhodothermales</taxon>
        <taxon>Rhodothermaceae</taxon>
        <taxon>Rhodothermus</taxon>
    </lineage>
</organism>
<keyword evidence="6 13" id="KW-0863">Zinc-finger</keyword>
<feature type="binding site" evidence="13">
    <location>
        <position position="32"/>
    </location>
    <ligand>
        <name>Zn(2+)</name>
        <dbReference type="ChEBI" id="CHEBI:29105"/>
    </ligand>
</feature>
<dbReference type="InterPro" id="IPR000438">
    <property type="entry name" value="Acetyl_CoA_COase_Trfase_b_su"/>
</dbReference>
<dbReference type="Proteomes" id="UP000185812">
    <property type="component" value="Unassembled WGS sequence"/>
</dbReference>
<feature type="zinc finger region" description="C4-type" evidence="13">
    <location>
        <begin position="29"/>
        <end position="51"/>
    </location>
</feature>
<keyword evidence="9 13" id="KW-0067">ATP-binding</keyword>
<comment type="subcellular location">
    <subcellularLocation>
        <location evidence="1 13">Cytoplasm</location>
    </subcellularLocation>
</comment>
<evidence type="ECO:0000256" key="13">
    <source>
        <dbReference type="HAMAP-Rule" id="MF_01395"/>
    </source>
</evidence>
<evidence type="ECO:0000256" key="6">
    <source>
        <dbReference type="ARBA" id="ARBA00022771"/>
    </source>
</evidence>
<evidence type="ECO:0000313" key="15">
    <source>
        <dbReference type="EMBL" id="SHK18867.1"/>
    </source>
</evidence>
<dbReference type="UniPathway" id="UPA00655">
    <property type="reaction ID" value="UER00711"/>
</dbReference>
<dbReference type="PROSITE" id="PS50980">
    <property type="entry name" value="COA_CT_NTER"/>
    <property type="match status" value="1"/>
</dbReference>
<evidence type="ECO:0000256" key="8">
    <source>
        <dbReference type="ARBA" id="ARBA00022833"/>
    </source>
</evidence>
<keyword evidence="13" id="KW-0963">Cytoplasm</keyword>